<accession>A0AA39Y4F3</accession>
<proteinExistence type="inferred from homology"/>
<name>A0AA39Y4F3_9PEZI</name>
<reference evidence="7" key="1">
    <citation type="submission" date="2023-06" db="EMBL/GenBank/DDBJ databases">
        <title>Genome-scale phylogeny and comparative genomics of the fungal order Sordariales.</title>
        <authorList>
            <consortium name="Lawrence Berkeley National Laboratory"/>
            <person name="Hensen N."/>
            <person name="Bonometti L."/>
            <person name="Westerberg I."/>
            <person name="Brannstrom I.O."/>
            <person name="Guillou S."/>
            <person name="Cros-Aarteil S."/>
            <person name="Calhoun S."/>
            <person name="Haridas S."/>
            <person name="Kuo A."/>
            <person name="Mondo S."/>
            <person name="Pangilinan J."/>
            <person name="Riley R."/>
            <person name="Labutti K."/>
            <person name="Andreopoulos B."/>
            <person name="Lipzen A."/>
            <person name="Chen C."/>
            <person name="Yanf M."/>
            <person name="Daum C."/>
            <person name="Ng V."/>
            <person name="Clum A."/>
            <person name="Steindorff A."/>
            <person name="Ohm R."/>
            <person name="Martin F."/>
            <person name="Silar P."/>
            <person name="Natvig D."/>
            <person name="Lalanne C."/>
            <person name="Gautier V."/>
            <person name="Ament-Velasquez S.L."/>
            <person name="Kruys A."/>
            <person name="Hutchinson M.I."/>
            <person name="Powell A.J."/>
            <person name="Barry K."/>
            <person name="Miller A.N."/>
            <person name="Grigoriev I.V."/>
            <person name="Debuchy R."/>
            <person name="Gladieux P."/>
            <person name="Thoren M.H."/>
            <person name="Johannesson H."/>
        </authorList>
    </citation>
    <scope>NUCLEOTIDE SEQUENCE</scope>
    <source>
        <strain evidence="7">SMH2532-1</strain>
    </source>
</reference>
<evidence type="ECO:0000256" key="1">
    <source>
        <dbReference type="ARBA" id="ARBA00004141"/>
    </source>
</evidence>
<comment type="caution">
    <text evidence="7">The sequence shown here is derived from an EMBL/GenBank/DDBJ whole genome shotgun (WGS) entry which is preliminary data.</text>
</comment>
<dbReference type="EMBL" id="JAULSV010000004">
    <property type="protein sequence ID" value="KAK0645753.1"/>
    <property type="molecule type" value="Genomic_DNA"/>
</dbReference>
<evidence type="ECO:0000313" key="8">
    <source>
        <dbReference type="Proteomes" id="UP001174936"/>
    </source>
</evidence>
<dbReference type="PANTHER" id="PTHR31123">
    <property type="entry name" value="ACCUMULATION OF DYADS PROTEIN 2-RELATED"/>
    <property type="match status" value="1"/>
</dbReference>
<gene>
    <name evidence="7" type="ORF">B0T16DRAFT_457748</name>
</gene>
<dbReference type="GO" id="GO:0005886">
    <property type="term" value="C:plasma membrane"/>
    <property type="evidence" value="ECO:0007669"/>
    <property type="project" value="TreeGrafter"/>
</dbReference>
<dbReference type="Pfam" id="PF01184">
    <property type="entry name" value="Gpr1_Fun34_YaaH"/>
    <property type="match status" value="1"/>
</dbReference>
<dbReference type="PANTHER" id="PTHR31123:SF4">
    <property type="entry name" value="PROTEIN ALCS"/>
    <property type="match status" value="1"/>
</dbReference>
<keyword evidence="3 6" id="KW-0812">Transmembrane</keyword>
<dbReference type="AlphaFoldDB" id="A0AA39Y4F3"/>
<feature type="transmembrane region" description="Helical" evidence="6">
    <location>
        <begin position="105"/>
        <end position="123"/>
    </location>
</feature>
<feature type="transmembrane region" description="Helical" evidence="6">
    <location>
        <begin position="143"/>
        <end position="163"/>
    </location>
</feature>
<keyword evidence="8" id="KW-1185">Reference proteome</keyword>
<feature type="transmembrane region" description="Helical" evidence="6">
    <location>
        <begin position="36"/>
        <end position="56"/>
    </location>
</feature>
<comment type="similarity">
    <text evidence="2">Belongs to the acetate uptake transporter (AceTr) (TC 2.A.96) family.</text>
</comment>
<organism evidence="7 8">
    <name type="scientific">Cercophora newfieldiana</name>
    <dbReference type="NCBI Taxonomy" id="92897"/>
    <lineage>
        <taxon>Eukaryota</taxon>
        <taxon>Fungi</taxon>
        <taxon>Dikarya</taxon>
        <taxon>Ascomycota</taxon>
        <taxon>Pezizomycotina</taxon>
        <taxon>Sordariomycetes</taxon>
        <taxon>Sordariomycetidae</taxon>
        <taxon>Sordariales</taxon>
        <taxon>Lasiosphaeriaceae</taxon>
        <taxon>Cercophora</taxon>
    </lineage>
</organism>
<dbReference type="Proteomes" id="UP001174936">
    <property type="component" value="Unassembled WGS sequence"/>
</dbReference>
<evidence type="ECO:0000256" key="2">
    <source>
        <dbReference type="ARBA" id="ARBA00005587"/>
    </source>
</evidence>
<keyword evidence="4 6" id="KW-1133">Transmembrane helix</keyword>
<feature type="transmembrane region" description="Helical" evidence="6">
    <location>
        <begin position="76"/>
        <end position="98"/>
    </location>
</feature>
<dbReference type="GO" id="GO:0015123">
    <property type="term" value="F:acetate transmembrane transporter activity"/>
    <property type="evidence" value="ECO:0007669"/>
    <property type="project" value="TreeGrafter"/>
</dbReference>
<dbReference type="InterPro" id="IPR000791">
    <property type="entry name" value="Gpr1/Fun34/SatP-like"/>
</dbReference>
<evidence type="ECO:0000256" key="3">
    <source>
        <dbReference type="ARBA" id="ARBA00022692"/>
    </source>
</evidence>
<evidence type="ECO:0000256" key="4">
    <source>
        <dbReference type="ARBA" id="ARBA00022989"/>
    </source>
</evidence>
<dbReference type="InterPro" id="IPR051633">
    <property type="entry name" value="AceTr"/>
</dbReference>
<comment type="subcellular location">
    <subcellularLocation>
        <location evidence="1">Membrane</location>
        <topology evidence="1">Multi-pass membrane protein</topology>
    </subcellularLocation>
</comment>
<keyword evidence="5 6" id="KW-0472">Membrane</keyword>
<evidence type="ECO:0000256" key="5">
    <source>
        <dbReference type="ARBA" id="ARBA00023136"/>
    </source>
</evidence>
<sequence length="199" mass="21212">MSFDSDYGSAKLAQAIIAAQAAVRPAKKNWGNPAPLVGYDLTPLSCGFFLALGATLTPGFNAEVPYMTGSSAILNATFFNSFGFFYLFVGLLSFVFFICSFRTNICLVILFLAYTIAFPLLAAAEWKHAEGQMALSHRLTVGVGAACFVVSAASWWAMIGGLLESVDFPFTLPMGDLSRVFPSGASVLDVEAASPSKME</sequence>
<evidence type="ECO:0000256" key="6">
    <source>
        <dbReference type="SAM" id="Phobius"/>
    </source>
</evidence>
<protein>
    <submittedName>
        <fullName evidence="7">Uncharacterized protein</fullName>
    </submittedName>
</protein>
<evidence type="ECO:0000313" key="7">
    <source>
        <dbReference type="EMBL" id="KAK0645753.1"/>
    </source>
</evidence>